<dbReference type="EMBL" id="QVTD01000011">
    <property type="protein sequence ID" value="RFU62097.1"/>
    <property type="molecule type" value="Genomic_DNA"/>
</dbReference>
<name>A0A372L9C5_9BACI</name>
<dbReference type="Pfam" id="PF12867">
    <property type="entry name" value="DinB_2"/>
    <property type="match status" value="1"/>
</dbReference>
<dbReference type="RefSeq" id="WP_117323555.1">
    <property type="nucleotide sequence ID" value="NZ_QVTD01000011.1"/>
</dbReference>
<gene>
    <name evidence="2" type="ORF">D0466_16065</name>
</gene>
<organism evidence="2 3">
    <name type="scientific">Peribacillus glennii</name>
    <dbReference type="NCBI Taxonomy" id="2303991"/>
    <lineage>
        <taxon>Bacteria</taxon>
        <taxon>Bacillati</taxon>
        <taxon>Bacillota</taxon>
        <taxon>Bacilli</taxon>
        <taxon>Bacillales</taxon>
        <taxon>Bacillaceae</taxon>
        <taxon>Peribacillus</taxon>
    </lineage>
</organism>
<dbReference type="InterPro" id="IPR034660">
    <property type="entry name" value="DinB/YfiT-like"/>
</dbReference>
<evidence type="ECO:0000259" key="1">
    <source>
        <dbReference type="Pfam" id="PF12867"/>
    </source>
</evidence>
<evidence type="ECO:0000313" key="2">
    <source>
        <dbReference type="EMBL" id="RFU62097.1"/>
    </source>
</evidence>
<dbReference type="InterPro" id="IPR024775">
    <property type="entry name" value="DinB-like"/>
</dbReference>
<dbReference type="OrthoDB" id="4295522at2"/>
<comment type="caution">
    <text evidence="2">The sequence shown here is derived from an EMBL/GenBank/DDBJ whole genome shotgun (WGS) entry which is preliminary data.</text>
</comment>
<accession>A0A372L9C5</accession>
<dbReference type="Gene3D" id="1.20.120.450">
    <property type="entry name" value="dinb family like domain"/>
    <property type="match status" value="1"/>
</dbReference>
<dbReference type="SUPFAM" id="SSF109854">
    <property type="entry name" value="DinB/YfiT-like putative metalloenzymes"/>
    <property type="match status" value="1"/>
</dbReference>
<evidence type="ECO:0000313" key="3">
    <source>
        <dbReference type="Proteomes" id="UP000262939"/>
    </source>
</evidence>
<proteinExistence type="predicted"/>
<dbReference type="AlphaFoldDB" id="A0A372L9C5"/>
<feature type="domain" description="DinB-like" evidence="1">
    <location>
        <begin position="8"/>
        <end position="142"/>
    </location>
</feature>
<protein>
    <submittedName>
        <fullName evidence="2">DinB family protein</fullName>
    </submittedName>
</protein>
<keyword evidence="3" id="KW-1185">Reference proteome</keyword>
<dbReference type="Proteomes" id="UP000262939">
    <property type="component" value="Unassembled WGS sequence"/>
</dbReference>
<reference evidence="2 3" key="1">
    <citation type="submission" date="2018-08" db="EMBL/GenBank/DDBJ databases">
        <title>Bacillus chawlae sp. nov., Bacillus glennii sp. nov., and Bacillus saganii sp. nov. Isolated from the Vehicle Assembly Building at Kennedy Space Center where the Viking Spacecraft were Assembled.</title>
        <authorList>
            <person name="Seuylemezian A."/>
            <person name="Vaishampayan P."/>
        </authorList>
    </citation>
    <scope>NUCLEOTIDE SEQUENCE [LARGE SCALE GENOMIC DNA]</scope>
    <source>
        <strain evidence="2 3">V44-8</strain>
    </source>
</reference>
<sequence length="151" mass="17160">MSELIFKQFDLTRSNFLKELNGLNPEIIDIQPQGFNNTIHWHIGHVLTSTEQFMFGFPNKSSNIPENYIALFGYGTKPADWQGDVPSLEQLTEQLKEQAARLKEIPASSLQQELKKPFLGLSTFGELANMAVYHEAYHLGQIHAMARVINK</sequence>